<organism evidence="3 4">
    <name type="scientific">Sediminibacillus albus</name>
    <dbReference type="NCBI Taxonomy" id="407036"/>
    <lineage>
        <taxon>Bacteria</taxon>
        <taxon>Bacillati</taxon>
        <taxon>Bacillota</taxon>
        <taxon>Bacilli</taxon>
        <taxon>Bacillales</taxon>
        <taxon>Bacillaceae</taxon>
        <taxon>Sediminibacillus</taxon>
    </lineage>
</organism>
<keyword evidence="4" id="KW-1185">Reference proteome</keyword>
<proteinExistence type="inferred from homology"/>
<evidence type="ECO:0000313" key="4">
    <source>
        <dbReference type="Proteomes" id="UP000198694"/>
    </source>
</evidence>
<dbReference type="GO" id="GO:0006508">
    <property type="term" value="P:proteolysis"/>
    <property type="evidence" value="ECO:0007669"/>
    <property type="project" value="UniProtKB-KW"/>
</dbReference>
<dbReference type="Pfam" id="PF01965">
    <property type="entry name" value="DJ-1_PfpI"/>
    <property type="match status" value="1"/>
</dbReference>
<dbReference type="EMBL" id="FNFL01000002">
    <property type="protein sequence ID" value="SDJ99402.1"/>
    <property type="molecule type" value="Genomic_DNA"/>
</dbReference>
<evidence type="ECO:0000259" key="2">
    <source>
        <dbReference type="Pfam" id="PF01965"/>
    </source>
</evidence>
<feature type="domain" description="DJ-1/PfpI" evidence="2">
    <location>
        <begin position="3"/>
        <end position="180"/>
    </location>
</feature>
<dbReference type="Proteomes" id="UP000198694">
    <property type="component" value="Unassembled WGS sequence"/>
</dbReference>
<dbReference type="CDD" id="cd03169">
    <property type="entry name" value="GATase1_PfpI_1"/>
    <property type="match status" value="1"/>
</dbReference>
<dbReference type="GO" id="GO:0008233">
    <property type="term" value="F:peptidase activity"/>
    <property type="evidence" value="ECO:0007669"/>
    <property type="project" value="UniProtKB-KW"/>
</dbReference>
<dbReference type="SUPFAM" id="SSF52317">
    <property type="entry name" value="Class I glutamine amidotransferase-like"/>
    <property type="match status" value="1"/>
</dbReference>
<protein>
    <submittedName>
        <fullName evidence="3">Protease I</fullName>
    </submittedName>
</protein>
<dbReference type="OrthoDB" id="9792284at2"/>
<dbReference type="InterPro" id="IPR029062">
    <property type="entry name" value="Class_I_gatase-like"/>
</dbReference>
<dbReference type="RefSeq" id="WP_093212622.1">
    <property type="nucleotide sequence ID" value="NZ_FNFL01000002.1"/>
</dbReference>
<dbReference type="STRING" id="407036.SAMN05216243_1483"/>
<gene>
    <name evidence="3" type="ORF">SAMN05216243_1483</name>
</gene>
<keyword evidence="3" id="KW-0645">Protease</keyword>
<keyword evidence="3" id="KW-0378">Hydrolase</keyword>
<dbReference type="InterPro" id="IPR006286">
    <property type="entry name" value="C56_PfpI-like"/>
</dbReference>
<name>A0A1G8Y975_9BACI</name>
<accession>A0A1G8Y975</accession>
<dbReference type="InterPro" id="IPR002818">
    <property type="entry name" value="DJ-1/PfpI"/>
</dbReference>
<dbReference type="AlphaFoldDB" id="A0A1G8Y975"/>
<dbReference type="PANTHER" id="PTHR42733:SF2">
    <property type="entry name" value="DJ-1_THIJ_PFPI FAMILY PROTEIN"/>
    <property type="match status" value="1"/>
</dbReference>
<comment type="similarity">
    <text evidence="1">Belongs to the peptidase C56 family.</text>
</comment>
<reference evidence="3 4" key="1">
    <citation type="submission" date="2016-10" db="EMBL/GenBank/DDBJ databases">
        <authorList>
            <person name="de Groot N.N."/>
        </authorList>
    </citation>
    <scope>NUCLEOTIDE SEQUENCE [LARGE SCALE GENOMIC DNA]</scope>
    <source>
        <strain evidence="3 4">CGMCC 1.6502</strain>
    </source>
</reference>
<dbReference type="Gene3D" id="3.40.50.880">
    <property type="match status" value="1"/>
</dbReference>
<evidence type="ECO:0000313" key="3">
    <source>
        <dbReference type="EMBL" id="SDJ99402.1"/>
    </source>
</evidence>
<dbReference type="PANTHER" id="PTHR42733">
    <property type="entry name" value="DJ-1 PROTEIN"/>
    <property type="match status" value="1"/>
</dbReference>
<evidence type="ECO:0000256" key="1">
    <source>
        <dbReference type="ARBA" id="ARBA00008542"/>
    </source>
</evidence>
<sequence length="183" mass="20369">MVKKVLILAGDAVESLEIYYPYFRCLEEGFDTTIAAASPKKLHTVVHDFVGWETYTEKAGYLIEANVAFEEVKPEAYDGLIIPGGRAPEHIRLNENVPKIVSHFFEANKPIAAVCHASLVLTTVKEHIKNRKMTAYIACKPEVEAAGSTYIDEPLHTDGNLISGHAWPDLPGLMKEFVKQMNN</sequence>
<dbReference type="PROSITE" id="PS51276">
    <property type="entry name" value="PEPTIDASE_C56_PFPI"/>
    <property type="match status" value="1"/>
</dbReference>